<evidence type="ECO:0000256" key="7">
    <source>
        <dbReference type="ARBA" id="ARBA00022801"/>
    </source>
</evidence>
<dbReference type="EMBL" id="AGUE01000135">
    <property type="protein sequence ID" value="EHK98833.1"/>
    <property type="molecule type" value="Genomic_DNA"/>
</dbReference>
<dbReference type="GO" id="GO:0043137">
    <property type="term" value="P:DNA replication, removal of RNA primer"/>
    <property type="evidence" value="ECO:0007669"/>
    <property type="project" value="TreeGrafter"/>
</dbReference>
<dbReference type="AlphaFoldDB" id="H0ERM2"/>
<evidence type="ECO:0000256" key="6">
    <source>
        <dbReference type="ARBA" id="ARBA00022759"/>
    </source>
</evidence>
<sequence>MADSQMEEDIVLEAPAPDVFIAPSIKHELLHSGASYTYYSDVPPSLLPKPNQDPNDEPELGPPCALGVDEAGRGPVLGPMVYGLFYLPLPLSDPLLRQTHHFDDSKVLTPTVRSSLMETLCTPSTDLYTQCGWAVEVMSARDIGANMMKPAATYNLNAQAMDATINLIHGVYRQGVNVKEIYIDTIGNPATYQRKLEKIFPTALVTVAKKADSLYPCVSAASVCAKVTRDAALEVLYESYLEPKDEEDEMEVVEPTWGSGYPSDAKCTTWLKRNMDPVFGWGSECRFSWGTVKDMLDAKNVAAKVEWPIDGDEGQRLTSYFGEGKGRDGDELGGWFGQSVEEVF</sequence>
<feature type="binding site" evidence="8">
    <location>
        <position position="70"/>
    </location>
    <ligand>
        <name>a divalent metal cation</name>
        <dbReference type="ChEBI" id="CHEBI:60240"/>
    </ligand>
</feature>
<comment type="function">
    <text evidence="9">Endonuclease that specifically degrades the RNA of RNA-DNA hybrids.</text>
</comment>
<evidence type="ECO:0000256" key="3">
    <source>
        <dbReference type="ARBA" id="ARBA00007058"/>
    </source>
</evidence>
<comment type="catalytic activity">
    <reaction evidence="1 8 9">
        <text>Endonucleolytic cleavage to 5'-phosphomonoester.</text>
        <dbReference type="EC" id="3.1.26.4"/>
    </reaction>
</comment>
<protein>
    <recommendedName>
        <fullName evidence="9">Ribonuclease</fullName>
        <ecNumber evidence="9">3.1.26.4</ecNumber>
    </recommendedName>
</protein>
<evidence type="ECO:0000256" key="10">
    <source>
        <dbReference type="SAM" id="MobiDB-lite"/>
    </source>
</evidence>
<dbReference type="InterPro" id="IPR012337">
    <property type="entry name" value="RNaseH-like_sf"/>
</dbReference>
<dbReference type="OrthoDB" id="7462577at2759"/>
<keyword evidence="5 8" id="KW-0479">Metal-binding</keyword>
<comment type="cofactor">
    <cofactor evidence="2">
        <name>Mg(2+)</name>
        <dbReference type="ChEBI" id="CHEBI:18420"/>
    </cofactor>
</comment>
<gene>
    <name evidence="12" type="ORF">M7I_5342</name>
</gene>
<feature type="binding site" evidence="8">
    <location>
        <position position="184"/>
    </location>
    <ligand>
        <name>a divalent metal cation</name>
        <dbReference type="ChEBI" id="CHEBI:60240"/>
    </ligand>
</feature>
<dbReference type="GO" id="GO:0006298">
    <property type="term" value="P:mismatch repair"/>
    <property type="evidence" value="ECO:0007669"/>
    <property type="project" value="TreeGrafter"/>
</dbReference>
<dbReference type="Pfam" id="PF01351">
    <property type="entry name" value="RNase_HII"/>
    <property type="match status" value="1"/>
</dbReference>
<dbReference type="HOGENOM" id="CLU_036532_0_0_1"/>
<dbReference type="PROSITE" id="PS51975">
    <property type="entry name" value="RNASE_H_2"/>
    <property type="match status" value="1"/>
</dbReference>
<dbReference type="InterPro" id="IPR004649">
    <property type="entry name" value="RNase_H2_suA"/>
</dbReference>
<dbReference type="Gene3D" id="3.30.420.10">
    <property type="entry name" value="Ribonuclease H-like superfamily/Ribonuclease H"/>
    <property type="match status" value="1"/>
</dbReference>
<dbReference type="GO" id="GO:0046872">
    <property type="term" value="F:metal ion binding"/>
    <property type="evidence" value="ECO:0007669"/>
    <property type="project" value="UniProtKB-KW"/>
</dbReference>
<dbReference type="GO" id="GO:0004523">
    <property type="term" value="F:RNA-DNA hybrid ribonuclease activity"/>
    <property type="evidence" value="ECO:0007669"/>
    <property type="project" value="UniProtKB-UniRule"/>
</dbReference>
<dbReference type="Gene3D" id="1.10.10.460">
    <property type="entry name" value="Ribonuclease hii. Domain 2"/>
    <property type="match status" value="1"/>
</dbReference>
<comment type="cofactor">
    <cofactor evidence="8">
        <name>Mn(2+)</name>
        <dbReference type="ChEBI" id="CHEBI:29035"/>
    </cofactor>
    <cofactor evidence="8">
        <name>Mg(2+)</name>
        <dbReference type="ChEBI" id="CHEBI:18420"/>
    </cofactor>
    <text evidence="8">Manganese or magnesium. Binds 1 divalent metal ion per monomer in the absence of substrate. May bind a second metal ion after substrate binding.</text>
</comment>
<evidence type="ECO:0000313" key="13">
    <source>
        <dbReference type="Proteomes" id="UP000005446"/>
    </source>
</evidence>
<evidence type="ECO:0000256" key="1">
    <source>
        <dbReference type="ARBA" id="ARBA00000077"/>
    </source>
</evidence>
<feature type="binding site" evidence="8">
    <location>
        <position position="69"/>
    </location>
    <ligand>
        <name>a divalent metal cation</name>
        <dbReference type="ChEBI" id="CHEBI:60240"/>
    </ligand>
</feature>
<evidence type="ECO:0000313" key="12">
    <source>
        <dbReference type="EMBL" id="EHK98833.1"/>
    </source>
</evidence>
<dbReference type="InterPro" id="IPR001352">
    <property type="entry name" value="RNase_HII/HIII"/>
</dbReference>
<dbReference type="InParanoid" id="H0ERM2"/>
<dbReference type="SUPFAM" id="SSF53098">
    <property type="entry name" value="Ribonuclease H-like"/>
    <property type="match status" value="1"/>
</dbReference>
<feature type="region of interest" description="Disordered" evidence="10">
    <location>
        <begin position="44"/>
        <end position="64"/>
    </location>
</feature>
<accession>H0ERM2</accession>
<keyword evidence="7 8" id="KW-0378">Hydrolase</keyword>
<dbReference type="InterPro" id="IPR023160">
    <property type="entry name" value="RNase_HII_hlx-loop-hlx_cap_dom"/>
</dbReference>
<organism evidence="12 13">
    <name type="scientific">Glarea lozoyensis (strain ATCC 74030 / MF5533)</name>
    <dbReference type="NCBI Taxonomy" id="1104152"/>
    <lineage>
        <taxon>Eukaryota</taxon>
        <taxon>Fungi</taxon>
        <taxon>Dikarya</taxon>
        <taxon>Ascomycota</taxon>
        <taxon>Pezizomycotina</taxon>
        <taxon>Leotiomycetes</taxon>
        <taxon>Helotiales</taxon>
        <taxon>Helotiaceae</taxon>
        <taxon>Glarea</taxon>
    </lineage>
</organism>
<dbReference type="FunCoup" id="H0ERM2">
    <property type="interactions" value="279"/>
</dbReference>
<feature type="domain" description="RNase H type-2" evidence="11">
    <location>
        <begin position="63"/>
        <end position="301"/>
    </location>
</feature>
<evidence type="ECO:0000256" key="4">
    <source>
        <dbReference type="ARBA" id="ARBA00022722"/>
    </source>
</evidence>
<keyword evidence="4 8" id="KW-0540">Nuclease</keyword>
<dbReference type="CDD" id="cd07181">
    <property type="entry name" value="RNase_HII_eukaryota_like"/>
    <property type="match status" value="1"/>
</dbReference>
<keyword evidence="6 8" id="KW-0255">Endonuclease</keyword>
<evidence type="ECO:0000259" key="11">
    <source>
        <dbReference type="PROSITE" id="PS51975"/>
    </source>
</evidence>
<dbReference type="NCBIfam" id="TIGR00729">
    <property type="entry name" value="ribonuclease HII"/>
    <property type="match status" value="1"/>
</dbReference>
<comment type="similarity">
    <text evidence="3">Belongs to the RNase HII family. Eukaryotic subfamily.</text>
</comment>
<dbReference type="GO" id="GO:0003723">
    <property type="term" value="F:RNA binding"/>
    <property type="evidence" value="ECO:0007669"/>
    <property type="project" value="UniProtKB-UniRule"/>
</dbReference>
<dbReference type="GO" id="GO:0032299">
    <property type="term" value="C:ribonuclease H2 complex"/>
    <property type="evidence" value="ECO:0007669"/>
    <property type="project" value="TreeGrafter"/>
</dbReference>
<dbReference type="FunFam" id="3.30.420.10:FF:000016">
    <property type="entry name" value="Ribonuclease"/>
    <property type="match status" value="1"/>
</dbReference>
<keyword evidence="13" id="KW-1185">Reference proteome</keyword>
<reference evidence="12 13" key="1">
    <citation type="journal article" date="2012" name="Eukaryot. Cell">
        <title>Genome sequence of the fungus Glarea lozoyensis: the first genome sequence of a species from the Helotiaceae family.</title>
        <authorList>
            <person name="Youssar L."/>
            <person name="Gruening B.A."/>
            <person name="Erxleben A."/>
            <person name="Guenther S."/>
            <person name="Huettel W."/>
        </authorList>
    </citation>
    <scope>NUCLEOTIDE SEQUENCE [LARGE SCALE GENOMIC DNA]</scope>
    <source>
        <strain evidence="13">ATCC 74030 / MF5533</strain>
    </source>
</reference>
<evidence type="ECO:0000256" key="9">
    <source>
        <dbReference type="RuleBase" id="RU003515"/>
    </source>
</evidence>
<dbReference type="Proteomes" id="UP000005446">
    <property type="component" value="Unassembled WGS sequence"/>
</dbReference>
<proteinExistence type="inferred from homology"/>
<evidence type="ECO:0000256" key="2">
    <source>
        <dbReference type="ARBA" id="ARBA00001946"/>
    </source>
</evidence>
<dbReference type="PANTHER" id="PTHR10954:SF7">
    <property type="entry name" value="RIBONUCLEASE H2 SUBUNIT A"/>
    <property type="match status" value="1"/>
</dbReference>
<evidence type="ECO:0000256" key="5">
    <source>
        <dbReference type="ARBA" id="ARBA00022723"/>
    </source>
</evidence>
<dbReference type="InterPro" id="IPR024567">
    <property type="entry name" value="RNase_HII/HIII_dom"/>
</dbReference>
<comment type="caution">
    <text evidence="12">The sequence shown here is derived from an EMBL/GenBank/DDBJ whole genome shotgun (WGS) entry which is preliminary data.</text>
</comment>
<dbReference type="InterPro" id="IPR036397">
    <property type="entry name" value="RNaseH_sf"/>
</dbReference>
<dbReference type="PANTHER" id="PTHR10954">
    <property type="entry name" value="RIBONUCLEASE H2 SUBUNIT A"/>
    <property type="match status" value="1"/>
</dbReference>
<dbReference type="FunFam" id="1.10.10.460:FF:000001">
    <property type="entry name" value="Ribonuclease"/>
    <property type="match status" value="1"/>
</dbReference>
<evidence type="ECO:0000256" key="8">
    <source>
        <dbReference type="PROSITE-ProRule" id="PRU01319"/>
    </source>
</evidence>
<name>H0ERM2_GLAL7</name>
<dbReference type="EC" id="3.1.26.4" evidence="9"/>